<protein>
    <submittedName>
        <fullName evidence="1">MATE efflux family protein</fullName>
    </submittedName>
</protein>
<dbReference type="EMBL" id="MU006705">
    <property type="protein sequence ID" value="KAF2631034.1"/>
    <property type="molecule type" value="Genomic_DNA"/>
</dbReference>
<dbReference type="Proteomes" id="UP000799754">
    <property type="component" value="Unassembled WGS sequence"/>
</dbReference>
<gene>
    <name evidence="1" type="ORF">BU25DRAFT_407599</name>
</gene>
<sequence>MAPPLSSAQTGQPTEINEFANHVAAQMEGFAHATDIAEEAIARDLEEDNSKSEPEDTDGDDESSSGSSTIRQYSMINSYRRPSYVNPGPRGLAIVSSSVPESSFLSTSAKKHNYLSKKERESVREDERSLLRDNNLLLPKHPRSGSVGPATRIGPKTSFSILRKVRSTPDEESGGHDDASERDALLGGAGGDPDQPYGGLDTPKTINKKWNEAVAAGKINTSWKRETKVLTKSSAPMILTFLLQYSLPVASIFTVGHIGKTELGAVSLASMTASITGYAVYQGLATSLDTLCAQAYGSGRPHLVGLQLQRMLAFLLLITIPIAIIWAFGTQLLSLIVPEQETARLAGLYLRVLIFGAPGYAAFESGKRYVQAQGLFSVNMYILLICAPLNAFLNWLFVWHLGWGFIGAPIAVAITENILPIMLFLYVRFIDGYQCWGGFDRRALKNWTPMIKLALPGLVMVLAEFLAFEVLTLSSSWLGETELAAQSVLGSITGITFQIPFPMSVAASTRIANLIGATLAVPAKTAAKVAVVASIIVGFGNLLLLSLLREQIPRLFTPDEEVIDLVAKLLPLCATFQVFDALAANCNGILRGLGRQEIGGYVGLFAYYVIGMPISFGTGFGAGWGLYGLWAGPAVALGVVSLIESVFIYRTSWEKAVEQAKVRNAAN</sequence>
<proteinExistence type="predicted"/>
<reference evidence="1" key="1">
    <citation type="journal article" date="2020" name="Stud. Mycol.">
        <title>101 Dothideomycetes genomes: a test case for predicting lifestyles and emergence of pathogens.</title>
        <authorList>
            <person name="Haridas S."/>
            <person name="Albert R."/>
            <person name="Binder M."/>
            <person name="Bloem J."/>
            <person name="Labutti K."/>
            <person name="Salamov A."/>
            <person name="Andreopoulos B."/>
            <person name="Baker S."/>
            <person name="Barry K."/>
            <person name="Bills G."/>
            <person name="Bluhm B."/>
            <person name="Cannon C."/>
            <person name="Castanera R."/>
            <person name="Culley D."/>
            <person name="Daum C."/>
            <person name="Ezra D."/>
            <person name="Gonzalez J."/>
            <person name="Henrissat B."/>
            <person name="Kuo A."/>
            <person name="Liang C."/>
            <person name="Lipzen A."/>
            <person name="Lutzoni F."/>
            <person name="Magnuson J."/>
            <person name="Mondo S."/>
            <person name="Nolan M."/>
            <person name="Ohm R."/>
            <person name="Pangilinan J."/>
            <person name="Park H.-J."/>
            <person name="Ramirez L."/>
            <person name="Alfaro M."/>
            <person name="Sun H."/>
            <person name="Tritt A."/>
            <person name="Yoshinaga Y."/>
            <person name="Zwiers L.-H."/>
            <person name="Turgeon B."/>
            <person name="Goodwin S."/>
            <person name="Spatafora J."/>
            <person name="Crous P."/>
            <person name="Grigoriev I."/>
        </authorList>
    </citation>
    <scope>NUCLEOTIDE SEQUENCE</scope>
    <source>
        <strain evidence="1">CBS 525.71</strain>
    </source>
</reference>
<accession>A0ACB6SCK3</accession>
<organism evidence="1 2">
    <name type="scientific">Macroventuria anomochaeta</name>
    <dbReference type="NCBI Taxonomy" id="301207"/>
    <lineage>
        <taxon>Eukaryota</taxon>
        <taxon>Fungi</taxon>
        <taxon>Dikarya</taxon>
        <taxon>Ascomycota</taxon>
        <taxon>Pezizomycotina</taxon>
        <taxon>Dothideomycetes</taxon>
        <taxon>Pleosporomycetidae</taxon>
        <taxon>Pleosporales</taxon>
        <taxon>Pleosporineae</taxon>
        <taxon>Didymellaceae</taxon>
        <taxon>Macroventuria</taxon>
    </lineage>
</organism>
<name>A0ACB6SCK3_9PLEO</name>
<keyword evidence="2" id="KW-1185">Reference proteome</keyword>
<evidence type="ECO:0000313" key="2">
    <source>
        <dbReference type="Proteomes" id="UP000799754"/>
    </source>
</evidence>
<comment type="caution">
    <text evidence="1">The sequence shown here is derived from an EMBL/GenBank/DDBJ whole genome shotgun (WGS) entry which is preliminary data.</text>
</comment>
<evidence type="ECO:0000313" key="1">
    <source>
        <dbReference type="EMBL" id="KAF2631034.1"/>
    </source>
</evidence>